<accession>A0ABN0Z5U9</accession>
<dbReference type="InterPro" id="IPR036527">
    <property type="entry name" value="SCP2_sterol-bd_dom_sf"/>
</dbReference>
<dbReference type="EMBL" id="BAAADM010000021">
    <property type="protein sequence ID" value="GAA0434623.1"/>
    <property type="molecule type" value="Genomic_DNA"/>
</dbReference>
<reference evidence="2 3" key="1">
    <citation type="journal article" date="2019" name="Int. J. Syst. Evol. Microbiol.">
        <title>The Global Catalogue of Microorganisms (GCM) 10K type strain sequencing project: providing services to taxonomists for standard genome sequencing and annotation.</title>
        <authorList>
            <consortium name="The Broad Institute Genomics Platform"/>
            <consortium name="The Broad Institute Genome Sequencing Center for Infectious Disease"/>
            <person name="Wu L."/>
            <person name="Ma J."/>
        </authorList>
    </citation>
    <scope>NUCLEOTIDE SEQUENCE [LARGE SCALE GENOMIC DNA]</scope>
    <source>
        <strain evidence="2 3">JCM 12149</strain>
    </source>
</reference>
<sequence>MLKQLDAEADAKAIFSLSQFAFQYTLSEEVLQFELQKARDHMIWGWMTGDELAAKLHLIPLTCYINGQPFAMGGVSAVATWPEYRRQGMVKQLLEHALHYMHRHGWTVSFLHPFSFAFYRKYGWEHVFSEKKYHIRITTLQRPRNIHGYVRRIGDELDVLQAIYTKYAKGFNGTLDRDTKWWQQRVLADHLHKAVAYYPDGTADGYMLYYVKNNIMYVHEIVCQSIHAQQLMLQFIADHDSMADTVEMTVPEYDHLPLLLDEPRIEQTIHPYFMARIVDVPSFLKHYPFRDAGQIHFLLHIDDAFLPVNNGTYHVLQMGSETTVTCLPDSGQNQPAIHCRVGYLASMLFGYKRPGELYRADLVQGEKEAIDQLESIIPDREPYFPDFF</sequence>
<evidence type="ECO:0000313" key="2">
    <source>
        <dbReference type="EMBL" id="GAA0434623.1"/>
    </source>
</evidence>
<comment type="caution">
    <text evidence="2">The sequence shown here is derived from an EMBL/GenBank/DDBJ whole genome shotgun (WGS) entry which is preliminary data.</text>
</comment>
<dbReference type="PROSITE" id="PS51186">
    <property type="entry name" value="GNAT"/>
    <property type="match status" value="1"/>
</dbReference>
<evidence type="ECO:0000313" key="3">
    <source>
        <dbReference type="Proteomes" id="UP001501459"/>
    </source>
</evidence>
<dbReference type="Pfam" id="PF17668">
    <property type="entry name" value="Acetyltransf_17"/>
    <property type="match status" value="1"/>
</dbReference>
<dbReference type="Proteomes" id="UP001501459">
    <property type="component" value="Unassembled WGS sequence"/>
</dbReference>
<dbReference type="RefSeq" id="WP_343751461.1">
    <property type="nucleotide sequence ID" value="NZ_BAAADM010000021.1"/>
</dbReference>
<dbReference type="Gene3D" id="3.30.1050.10">
    <property type="entry name" value="SCP2 sterol-binding domain"/>
    <property type="match status" value="1"/>
</dbReference>
<dbReference type="Gene3D" id="3.40.630.30">
    <property type="match status" value="2"/>
</dbReference>
<dbReference type="Pfam" id="PF13530">
    <property type="entry name" value="SCP2_2"/>
    <property type="match status" value="1"/>
</dbReference>
<dbReference type="InterPro" id="IPR016181">
    <property type="entry name" value="Acyl_CoA_acyltransferase"/>
</dbReference>
<organism evidence="2 3">
    <name type="scientific">Lentibacillus halophilus</name>
    <dbReference type="NCBI Taxonomy" id="295065"/>
    <lineage>
        <taxon>Bacteria</taxon>
        <taxon>Bacillati</taxon>
        <taxon>Bacillota</taxon>
        <taxon>Bacilli</taxon>
        <taxon>Bacillales</taxon>
        <taxon>Bacillaceae</taxon>
        <taxon>Lentibacillus</taxon>
    </lineage>
</organism>
<dbReference type="SUPFAM" id="SSF55729">
    <property type="entry name" value="Acyl-CoA N-acyltransferases (Nat)"/>
    <property type="match status" value="1"/>
</dbReference>
<feature type="domain" description="N-acetyltransferase" evidence="1">
    <location>
        <begin position="1"/>
        <end position="145"/>
    </location>
</feature>
<name>A0ABN0Z5U9_9BACI</name>
<dbReference type="PANTHER" id="PTHR37817:SF1">
    <property type="entry name" value="N-ACETYLTRANSFERASE EIS"/>
    <property type="match status" value="1"/>
</dbReference>
<proteinExistence type="predicted"/>
<dbReference type="InterPro" id="IPR025559">
    <property type="entry name" value="Eis_dom"/>
</dbReference>
<dbReference type="SUPFAM" id="SSF55718">
    <property type="entry name" value="SCP-like"/>
    <property type="match status" value="1"/>
</dbReference>
<keyword evidence="3" id="KW-1185">Reference proteome</keyword>
<evidence type="ECO:0000259" key="1">
    <source>
        <dbReference type="PROSITE" id="PS51186"/>
    </source>
</evidence>
<protein>
    <submittedName>
        <fullName evidence="2">GNAT family N-acetyltransferase</fullName>
    </submittedName>
</protein>
<dbReference type="Pfam" id="PF13527">
    <property type="entry name" value="Acetyltransf_9"/>
    <property type="match status" value="1"/>
</dbReference>
<dbReference type="InterPro" id="IPR051554">
    <property type="entry name" value="Acetyltransferase_Eis"/>
</dbReference>
<gene>
    <name evidence="2" type="ORF">GCM10008983_09030</name>
</gene>
<dbReference type="CDD" id="cd04301">
    <property type="entry name" value="NAT_SF"/>
    <property type="match status" value="1"/>
</dbReference>
<dbReference type="InterPro" id="IPR041380">
    <property type="entry name" value="Acetyltransf_17"/>
</dbReference>
<dbReference type="InterPro" id="IPR000182">
    <property type="entry name" value="GNAT_dom"/>
</dbReference>
<dbReference type="PANTHER" id="PTHR37817">
    <property type="entry name" value="N-ACETYLTRANSFERASE EIS"/>
    <property type="match status" value="1"/>
</dbReference>